<dbReference type="SUPFAM" id="SSF53335">
    <property type="entry name" value="S-adenosyl-L-methionine-dependent methyltransferases"/>
    <property type="match status" value="1"/>
</dbReference>
<dbReference type="Proteomes" id="UP000589036">
    <property type="component" value="Unassembled WGS sequence"/>
</dbReference>
<dbReference type="InterPro" id="IPR029063">
    <property type="entry name" value="SAM-dependent_MTases_sf"/>
</dbReference>
<keyword evidence="3" id="KW-1185">Reference proteome</keyword>
<dbReference type="InterPro" id="IPR000241">
    <property type="entry name" value="RlmKL-like_Mtase"/>
</dbReference>
<comment type="caution">
    <text evidence="2">The sequence shown here is derived from an EMBL/GenBank/DDBJ whole genome shotgun (WGS) entry which is preliminary data.</text>
</comment>
<evidence type="ECO:0000313" key="2">
    <source>
        <dbReference type="EMBL" id="NYE46254.1"/>
    </source>
</evidence>
<dbReference type="PANTHER" id="PTHR14911">
    <property type="entry name" value="THUMP DOMAIN-CONTAINING"/>
    <property type="match status" value="1"/>
</dbReference>
<feature type="domain" description="Ribosomal RNA large subunit methyltransferase K/L-like methyltransferase" evidence="1">
    <location>
        <begin position="177"/>
        <end position="339"/>
    </location>
</feature>
<dbReference type="Gene3D" id="3.40.50.150">
    <property type="entry name" value="Vaccinia Virus protein VP39"/>
    <property type="match status" value="1"/>
</dbReference>
<dbReference type="GO" id="GO:0016423">
    <property type="term" value="F:tRNA (guanine) methyltransferase activity"/>
    <property type="evidence" value="ECO:0007669"/>
    <property type="project" value="TreeGrafter"/>
</dbReference>
<dbReference type="RefSeq" id="WP_246334255.1">
    <property type="nucleotide sequence ID" value="NZ_BAAAYY010000013.1"/>
</dbReference>
<organism evidence="2 3">
    <name type="scientific">Spinactinospora alkalitolerans</name>
    <dbReference type="NCBI Taxonomy" id="687207"/>
    <lineage>
        <taxon>Bacteria</taxon>
        <taxon>Bacillati</taxon>
        <taxon>Actinomycetota</taxon>
        <taxon>Actinomycetes</taxon>
        <taxon>Streptosporangiales</taxon>
        <taxon>Nocardiopsidaceae</taxon>
        <taxon>Spinactinospora</taxon>
    </lineage>
</organism>
<accession>A0A852TW04</accession>
<proteinExistence type="predicted"/>
<evidence type="ECO:0000313" key="3">
    <source>
        <dbReference type="Proteomes" id="UP000589036"/>
    </source>
</evidence>
<keyword evidence="2" id="KW-0808">Transferase</keyword>
<protein>
    <submittedName>
        <fullName evidence="2">23S rRNA G2445 N2-methylase RlmL</fullName>
    </submittedName>
</protein>
<name>A0A852TW04_9ACTN</name>
<dbReference type="Gene3D" id="3.30.2130.30">
    <property type="match status" value="1"/>
</dbReference>
<sequence length="357" mass="37660">MAVRLMARTLRGLEDIAAREIEEQGLGEVEYLRHREVWCAAAAPDPRLLGLRTVDDLFLLAAVIDGVGHTKADLPSFAELARDAPLRELLGTRRACGGPDTASGVDVAASFLGRRNYNRYDIEDTVGEQVAAALRLPYHSRRGGSAPPKGSASFRVTVEGEQAVLALRIAERPLHRRPYKEASTPGTTHPPLAAAMARLSGTEPGMRVLDPCCGMGTILIESCGVTPGARLLGSDSDMEVPAAAAANAAAAGADGAGAIAWAVADAGRMPVASARIDRVVSNPPWDRQVEAHAALAGHPERFYSEVRRVLAPQGSAVLLLHEAEEHLAHAKSAGLQPRDVISVGLFGARPSIVTLTP</sequence>
<keyword evidence="2" id="KW-0489">Methyltransferase</keyword>
<dbReference type="CDD" id="cd02440">
    <property type="entry name" value="AdoMet_MTases"/>
    <property type="match status" value="1"/>
</dbReference>
<gene>
    <name evidence="2" type="ORF">HDA32_001374</name>
</gene>
<dbReference type="EMBL" id="JACCCC010000001">
    <property type="protein sequence ID" value="NYE46254.1"/>
    <property type="molecule type" value="Genomic_DNA"/>
</dbReference>
<reference evidence="2 3" key="1">
    <citation type="submission" date="2020-07" db="EMBL/GenBank/DDBJ databases">
        <title>Sequencing the genomes of 1000 actinobacteria strains.</title>
        <authorList>
            <person name="Klenk H.-P."/>
        </authorList>
    </citation>
    <scope>NUCLEOTIDE SEQUENCE [LARGE SCALE GENOMIC DNA]</scope>
    <source>
        <strain evidence="2 3">CXB654</strain>
    </source>
</reference>
<dbReference type="PRINTS" id="PR00507">
    <property type="entry name" value="N12N6MTFRASE"/>
</dbReference>
<dbReference type="PANTHER" id="PTHR14911:SF13">
    <property type="entry name" value="TRNA (GUANINE(6)-N2)-METHYLTRANSFERASE THUMP3"/>
    <property type="match status" value="1"/>
</dbReference>
<dbReference type="AlphaFoldDB" id="A0A852TW04"/>
<dbReference type="GO" id="GO:0030488">
    <property type="term" value="P:tRNA methylation"/>
    <property type="evidence" value="ECO:0007669"/>
    <property type="project" value="TreeGrafter"/>
</dbReference>
<dbReference type="Pfam" id="PF01170">
    <property type="entry name" value="UPF0020"/>
    <property type="match status" value="1"/>
</dbReference>
<evidence type="ECO:0000259" key="1">
    <source>
        <dbReference type="Pfam" id="PF01170"/>
    </source>
</evidence>